<gene>
    <name evidence="3" type="ORF">GCM10009681_44550</name>
</gene>
<comment type="caution">
    <text evidence="3">The sequence shown here is derived from an EMBL/GenBank/DDBJ whole genome shotgun (WGS) entry which is preliminary data.</text>
</comment>
<evidence type="ECO:0000259" key="2">
    <source>
        <dbReference type="Pfam" id="PF09350"/>
    </source>
</evidence>
<dbReference type="InterPro" id="IPR018961">
    <property type="entry name" value="DnaJ_homolog_subfam-C_membr-28"/>
</dbReference>
<feature type="compositionally biased region" description="Basic residues" evidence="1">
    <location>
        <begin position="148"/>
        <end position="158"/>
    </location>
</feature>
<protein>
    <submittedName>
        <fullName evidence="3">DUF1992 domain-containing protein</fullName>
    </submittedName>
</protein>
<reference evidence="3 4" key="1">
    <citation type="journal article" date="2019" name="Int. J. Syst. Evol. Microbiol.">
        <title>The Global Catalogue of Microorganisms (GCM) 10K type strain sequencing project: providing services to taxonomists for standard genome sequencing and annotation.</title>
        <authorList>
            <consortium name="The Broad Institute Genomics Platform"/>
            <consortium name="The Broad Institute Genome Sequencing Center for Infectious Disease"/>
            <person name="Wu L."/>
            <person name="Ma J."/>
        </authorList>
    </citation>
    <scope>NUCLEOTIDE SEQUENCE [LARGE SCALE GENOMIC DNA]</scope>
    <source>
        <strain evidence="3 4">JCM 13249</strain>
    </source>
</reference>
<keyword evidence="4" id="KW-1185">Reference proteome</keyword>
<feature type="region of interest" description="Disordered" evidence="1">
    <location>
        <begin position="129"/>
        <end position="158"/>
    </location>
</feature>
<dbReference type="Pfam" id="PF09350">
    <property type="entry name" value="DJC28_CD"/>
    <property type="match status" value="1"/>
</dbReference>
<accession>A0ABN2KYS1</accession>
<proteinExistence type="predicted"/>
<evidence type="ECO:0000313" key="3">
    <source>
        <dbReference type="EMBL" id="GAA1768416.1"/>
    </source>
</evidence>
<evidence type="ECO:0000256" key="1">
    <source>
        <dbReference type="SAM" id="MobiDB-lite"/>
    </source>
</evidence>
<name>A0ABN2KYS1_9ACTN</name>
<evidence type="ECO:0000313" key="4">
    <source>
        <dbReference type="Proteomes" id="UP001500655"/>
    </source>
</evidence>
<feature type="domain" description="DnaJ homologue subfamily C member 28 conserved" evidence="2">
    <location>
        <begin position="12"/>
        <end position="82"/>
    </location>
</feature>
<organism evidence="3 4">
    <name type="scientific">Luedemannella helvata</name>
    <dbReference type="NCBI Taxonomy" id="349315"/>
    <lineage>
        <taxon>Bacteria</taxon>
        <taxon>Bacillati</taxon>
        <taxon>Actinomycetota</taxon>
        <taxon>Actinomycetes</taxon>
        <taxon>Micromonosporales</taxon>
        <taxon>Micromonosporaceae</taxon>
        <taxon>Luedemannella</taxon>
    </lineage>
</organism>
<dbReference type="EMBL" id="BAAALS010000025">
    <property type="protein sequence ID" value="GAA1768416.1"/>
    <property type="molecule type" value="Genomic_DNA"/>
</dbReference>
<sequence>MARMTEPRFESVVDRQIRLAAERGEFDDLPGAGKPLPNWGGQDDELWWIKDYLRREGLTSEAMLPTSLRLAREVERLPERVRAMLSEQVVREAVADLNERIAAYAHTPSPPYVAVKPVDPDDAVAHWRAAHEQPPAPPEDPPSAAQRRGWRGLLRRRG</sequence>
<dbReference type="Proteomes" id="UP001500655">
    <property type="component" value="Unassembled WGS sequence"/>
</dbReference>